<reference evidence="6 7" key="1">
    <citation type="submission" date="2019-08" db="EMBL/GenBank/DDBJ databases">
        <authorList>
            <person name="Peeters C."/>
        </authorList>
    </citation>
    <scope>NUCLEOTIDE SEQUENCE [LARGE SCALE GENOMIC DNA]</scope>
    <source>
        <strain evidence="6 7">LMG 31012</strain>
    </source>
</reference>
<sequence length="424" mass="45588">MIHPSARLAAATLAAVLVAGAAQAHAETVTLKVFAGGSGQRPDLVRKALDDYEKHNPGVKVAMETGGATSDQQRQYLSTLLNAKDSSLDVFMIDIVNPAQYLTAGWIAPLDAYVGPAAEALKGYLPVYARADVVDGKVAALPGFADGMFMYYRKDLLARYHIAEPKTWDELSAAAKTIQSKEGNANLQGLSIQGAPIEGAVCTFLLPYWSQGKELTDASGRMTLDKHAAVAGMNMWTAMMDQGVIKKNVAEVKTGDTVNEFKAGQAVFAVNWGFAWNHFEADKDSVVKGKVGVMPLPAMAGGKSATCVGGWQWAVSNFSKRKPEAAKLIRYLSSPEVAKMLAVQGSLMPVFPVTYQDADVLAKNPWFQSAGLILNQTGRARPVTPRYSEVSDVIRTNTSAILGRSLPATDGIDQIEARLRRVLR</sequence>
<accession>A0A5E4R9Y5</accession>
<comment type="similarity">
    <text evidence="2">Belongs to the bacterial solute-binding protein 1 family.</text>
</comment>
<name>A0A5E4R9Y5_9BURK</name>
<comment type="subcellular location">
    <subcellularLocation>
        <location evidence="1">Periplasm</location>
    </subcellularLocation>
</comment>
<organism evidence="6 7">
    <name type="scientific">Pandoraea eparura</name>
    <dbReference type="NCBI Taxonomy" id="2508291"/>
    <lineage>
        <taxon>Bacteria</taxon>
        <taxon>Pseudomonadati</taxon>
        <taxon>Pseudomonadota</taxon>
        <taxon>Betaproteobacteria</taxon>
        <taxon>Burkholderiales</taxon>
        <taxon>Burkholderiaceae</taxon>
        <taxon>Pandoraea</taxon>
    </lineage>
</organism>
<feature type="signal peptide" evidence="5">
    <location>
        <begin position="1"/>
        <end position="26"/>
    </location>
</feature>
<evidence type="ECO:0000256" key="1">
    <source>
        <dbReference type="ARBA" id="ARBA00004418"/>
    </source>
</evidence>
<dbReference type="Proteomes" id="UP000400981">
    <property type="component" value="Unassembled WGS sequence"/>
</dbReference>
<evidence type="ECO:0000256" key="3">
    <source>
        <dbReference type="ARBA" id="ARBA00022448"/>
    </source>
</evidence>
<protein>
    <submittedName>
        <fullName evidence="6">Sugar ABC transporter substrate-binding protein</fullName>
    </submittedName>
</protein>
<proteinExistence type="inferred from homology"/>
<keyword evidence="4 5" id="KW-0732">Signal</keyword>
<gene>
    <name evidence="6" type="ORF">PEP31012_00052</name>
</gene>
<dbReference type="PANTHER" id="PTHR43649">
    <property type="entry name" value="ARABINOSE-BINDING PROTEIN-RELATED"/>
    <property type="match status" value="1"/>
</dbReference>
<evidence type="ECO:0000256" key="2">
    <source>
        <dbReference type="ARBA" id="ARBA00008520"/>
    </source>
</evidence>
<evidence type="ECO:0000313" key="6">
    <source>
        <dbReference type="EMBL" id="VVD60005.1"/>
    </source>
</evidence>
<dbReference type="AlphaFoldDB" id="A0A5E4R9Y5"/>
<dbReference type="Pfam" id="PF01547">
    <property type="entry name" value="SBP_bac_1"/>
    <property type="match status" value="1"/>
</dbReference>
<dbReference type="PANTHER" id="PTHR43649:SF34">
    <property type="entry name" value="ABC TRANSPORTER PERIPLASMIC-BINDING PROTEIN YCJN-RELATED"/>
    <property type="match status" value="1"/>
</dbReference>
<keyword evidence="7" id="KW-1185">Reference proteome</keyword>
<dbReference type="SUPFAM" id="SSF53850">
    <property type="entry name" value="Periplasmic binding protein-like II"/>
    <property type="match status" value="1"/>
</dbReference>
<dbReference type="CDD" id="cd14750">
    <property type="entry name" value="PBP2_TMBP"/>
    <property type="match status" value="1"/>
</dbReference>
<feature type="chain" id="PRO_5022702056" evidence="5">
    <location>
        <begin position="27"/>
        <end position="424"/>
    </location>
</feature>
<dbReference type="InterPro" id="IPR006059">
    <property type="entry name" value="SBP"/>
</dbReference>
<dbReference type="GO" id="GO:0042597">
    <property type="term" value="C:periplasmic space"/>
    <property type="evidence" value="ECO:0007669"/>
    <property type="project" value="UniProtKB-SubCell"/>
</dbReference>
<evidence type="ECO:0000313" key="7">
    <source>
        <dbReference type="Proteomes" id="UP000400981"/>
    </source>
</evidence>
<dbReference type="RefSeq" id="WP_150587375.1">
    <property type="nucleotide sequence ID" value="NZ_CABPSH010000001.1"/>
</dbReference>
<dbReference type="InterPro" id="IPR050490">
    <property type="entry name" value="Bact_solute-bd_prot1"/>
</dbReference>
<dbReference type="OrthoDB" id="5890863at2"/>
<keyword evidence="3" id="KW-0813">Transport</keyword>
<dbReference type="Gene3D" id="3.40.190.10">
    <property type="entry name" value="Periplasmic binding protein-like II"/>
    <property type="match status" value="2"/>
</dbReference>
<dbReference type="EMBL" id="CABPSH010000001">
    <property type="protein sequence ID" value="VVD60005.1"/>
    <property type="molecule type" value="Genomic_DNA"/>
</dbReference>
<evidence type="ECO:0000256" key="5">
    <source>
        <dbReference type="SAM" id="SignalP"/>
    </source>
</evidence>
<evidence type="ECO:0000256" key="4">
    <source>
        <dbReference type="ARBA" id="ARBA00022729"/>
    </source>
</evidence>